<keyword evidence="2" id="KW-1185">Reference proteome</keyword>
<name>A0A0C9YHU8_9AGAR</name>
<gene>
    <name evidence="1" type="ORF">K443DRAFT_2137</name>
</gene>
<evidence type="ECO:0000313" key="1">
    <source>
        <dbReference type="EMBL" id="KIK07578.1"/>
    </source>
</evidence>
<sequence length="90" mass="9894">MAWAAPTDPHPVEFKGGAHVPSTLALHYPSPRIGTSCRVSELCNTTSTAPFTPHSAIFLKNCEILVNEVLKPFEDVHIPIPYVYPPFLPI</sequence>
<protein>
    <submittedName>
        <fullName evidence="1">Uncharacterized protein</fullName>
    </submittedName>
</protein>
<dbReference type="HOGENOM" id="CLU_2441182_0_0_1"/>
<accession>A0A0C9YHU8</accession>
<reference evidence="2" key="2">
    <citation type="submission" date="2015-01" db="EMBL/GenBank/DDBJ databases">
        <title>Evolutionary Origins and Diversification of the Mycorrhizal Mutualists.</title>
        <authorList>
            <consortium name="DOE Joint Genome Institute"/>
            <consortium name="Mycorrhizal Genomics Consortium"/>
            <person name="Kohler A."/>
            <person name="Kuo A."/>
            <person name="Nagy L.G."/>
            <person name="Floudas D."/>
            <person name="Copeland A."/>
            <person name="Barry K.W."/>
            <person name="Cichocki N."/>
            <person name="Veneault-Fourrey C."/>
            <person name="LaButti K."/>
            <person name="Lindquist E.A."/>
            <person name="Lipzen A."/>
            <person name="Lundell T."/>
            <person name="Morin E."/>
            <person name="Murat C."/>
            <person name="Riley R."/>
            <person name="Ohm R."/>
            <person name="Sun H."/>
            <person name="Tunlid A."/>
            <person name="Henrissat B."/>
            <person name="Grigoriev I.V."/>
            <person name="Hibbett D.S."/>
            <person name="Martin F."/>
        </authorList>
    </citation>
    <scope>NUCLEOTIDE SEQUENCE [LARGE SCALE GENOMIC DNA]</scope>
    <source>
        <strain evidence="2">LaAM-08-1</strain>
    </source>
</reference>
<dbReference type="AlphaFoldDB" id="A0A0C9YHU8"/>
<organism evidence="1 2">
    <name type="scientific">Laccaria amethystina LaAM-08-1</name>
    <dbReference type="NCBI Taxonomy" id="1095629"/>
    <lineage>
        <taxon>Eukaryota</taxon>
        <taxon>Fungi</taxon>
        <taxon>Dikarya</taxon>
        <taxon>Basidiomycota</taxon>
        <taxon>Agaricomycotina</taxon>
        <taxon>Agaricomycetes</taxon>
        <taxon>Agaricomycetidae</taxon>
        <taxon>Agaricales</taxon>
        <taxon>Agaricineae</taxon>
        <taxon>Hydnangiaceae</taxon>
        <taxon>Laccaria</taxon>
    </lineage>
</organism>
<reference evidence="1 2" key="1">
    <citation type="submission" date="2014-04" db="EMBL/GenBank/DDBJ databases">
        <authorList>
            <consortium name="DOE Joint Genome Institute"/>
            <person name="Kuo A."/>
            <person name="Kohler A."/>
            <person name="Nagy L.G."/>
            <person name="Floudas D."/>
            <person name="Copeland A."/>
            <person name="Barry K.W."/>
            <person name="Cichocki N."/>
            <person name="Veneault-Fourrey C."/>
            <person name="LaButti K."/>
            <person name="Lindquist E.A."/>
            <person name="Lipzen A."/>
            <person name="Lundell T."/>
            <person name="Morin E."/>
            <person name="Murat C."/>
            <person name="Sun H."/>
            <person name="Tunlid A."/>
            <person name="Henrissat B."/>
            <person name="Grigoriev I.V."/>
            <person name="Hibbett D.S."/>
            <person name="Martin F."/>
            <person name="Nordberg H.P."/>
            <person name="Cantor M.N."/>
            <person name="Hua S.X."/>
        </authorList>
    </citation>
    <scope>NUCLEOTIDE SEQUENCE [LARGE SCALE GENOMIC DNA]</scope>
    <source>
        <strain evidence="1 2">LaAM-08-1</strain>
    </source>
</reference>
<evidence type="ECO:0000313" key="2">
    <source>
        <dbReference type="Proteomes" id="UP000054477"/>
    </source>
</evidence>
<dbReference type="Proteomes" id="UP000054477">
    <property type="component" value="Unassembled WGS sequence"/>
</dbReference>
<proteinExistence type="predicted"/>
<dbReference type="EMBL" id="KN838546">
    <property type="protein sequence ID" value="KIK07578.1"/>
    <property type="molecule type" value="Genomic_DNA"/>
</dbReference>